<evidence type="ECO:0000256" key="1">
    <source>
        <dbReference type="SAM" id="MobiDB-lite"/>
    </source>
</evidence>
<protein>
    <submittedName>
        <fullName evidence="2">Uncharacterized protein</fullName>
    </submittedName>
</protein>
<proteinExistence type="predicted"/>
<feature type="region of interest" description="Disordered" evidence="1">
    <location>
        <begin position="1"/>
        <end position="46"/>
    </location>
</feature>
<gene>
    <name evidence="2" type="ORF">E2C01_049742</name>
</gene>
<evidence type="ECO:0000313" key="2">
    <source>
        <dbReference type="EMBL" id="MPC55798.1"/>
    </source>
</evidence>
<dbReference type="AlphaFoldDB" id="A0A5B7GF60"/>
<feature type="compositionally biased region" description="Polar residues" evidence="1">
    <location>
        <begin position="34"/>
        <end position="46"/>
    </location>
</feature>
<dbReference type="EMBL" id="VSRR010013444">
    <property type="protein sequence ID" value="MPC55798.1"/>
    <property type="molecule type" value="Genomic_DNA"/>
</dbReference>
<accession>A0A5B7GF60</accession>
<organism evidence="2 3">
    <name type="scientific">Portunus trituberculatus</name>
    <name type="common">Swimming crab</name>
    <name type="synonym">Neptunus trituberculatus</name>
    <dbReference type="NCBI Taxonomy" id="210409"/>
    <lineage>
        <taxon>Eukaryota</taxon>
        <taxon>Metazoa</taxon>
        <taxon>Ecdysozoa</taxon>
        <taxon>Arthropoda</taxon>
        <taxon>Crustacea</taxon>
        <taxon>Multicrustacea</taxon>
        <taxon>Malacostraca</taxon>
        <taxon>Eumalacostraca</taxon>
        <taxon>Eucarida</taxon>
        <taxon>Decapoda</taxon>
        <taxon>Pleocyemata</taxon>
        <taxon>Brachyura</taxon>
        <taxon>Eubrachyura</taxon>
        <taxon>Portunoidea</taxon>
        <taxon>Portunidae</taxon>
        <taxon>Portuninae</taxon>
        <taxon>Portunus</taxon>
    </lineage>
</organism>
<dbReference type="Proteomes" id="UP000324222">
    <property type="component" value="Unassembled WGS sequence"/>
</dbReference>
<evidence type="ECO:0000313" key="3">
    <source>
        <dbReference type="Proteomes" id="UP000324222"/>
    </source>
</evidence>
<name>A0A5B7GF60_PORTR</name>
<reference evidence="2 3" key="1">
    <citation type="submission" date="2019-05" db="EMBL/GenBank/DDBJ databases">
        <title>Another draft genome of Portunus trituberculatus and its Hox gene families provides insights of decapod evolution.</title>
        <authorList>
            <person name="Jeong J.-H."/>
            <person name="Song I."/>
            <person name="Kim S."/>
            <person name="Choi T."/>
            <person name="Kim D."/>
            <person name="Ryu S."/>
            <person name="Kim W."/>
        </authorList>
    </citation>
    <scope>NUCLEOTIDE SEQUENCE [LARGE SCALE GENOMIC DNA]</scope>
    <source>
        <tissue evidence="2">Muscle</tissue>
    </source>
</reference>
<keyword evidence="3" id="KW-1185">Reference proteome</keyword>
<comment type="caution">
    <text evidence="2">The sequence shown here is derived from an EMBL/GenBank/DDBJ whole genome shotgun (WGS) entry which is preliminary data.</text>
</comment>
<feature type="compositionally biased region" description="Acidic residues" evidence="1">
    <location>
        <begin position="18"/>
        <end position="32"/>
    </location>
</feature>
<sequence>MTSAVAAPNFNPPLSGGGEEEVEEEEEEEEDLFSLTSVAPATSPVSHQVGWTPWRGAGAGLCDVTCQKTLTQTRSVATNLQYFADTVLIHPCIKCDVSGLTETRLDSDLSPVYQLLDYSLFTKSRNKR</sequence>